<dbReference type="Proteomes" id="UP000199206">
    <property type="component" value="Unassembled WGS sequence"/>
</dbReference>
<proteinExistence type="predicted"/>
<evidence type="ECO:0000313" key="2">
    <source>
        <dbReference type="Proteomes" id="UP000199206"/>
    </source>
</evidence>
<dbReference type="EMBL" id="FOCF01000003">
    <property type="protein sequence ID" value="SEM89358.1"/>
    <property type="molecule type" value="Genomic_DNA"/>
</dbReference>
<sequence>MKGHIAALSAGVAAMLALGGCTPVRIAGFDSLAAQGELDRIDVTHVPGWRDGTFRVGAATGHLRRRESSDAIGWGPDIIGPAADAVRIGSVARFGTVEFAIDRLDPVGRLEGRCRYFRSEARGQAFGVDAAAPLDPLQLGCAYRIDGRDAGSLVMRATSARDMADPRTGTVTIDGLTLDIESTHRLGGVGFRVPDAIGYVLLTNGGETAGAVEMTGAQDRRMLLSRQPALRAAATAALLTLALFPDPGNVD</sequence>
<accession>A0A1H8C516</accession>
<name>A0A1H8C516_9SPHN</name>
<dbReference type="OrthoDB" id="7570953at2"/>
<evidence type="ECO:0000313" key="1">
    <source>
        <dbReference type="EMBL" id="SEM89358.1"/>
    </source>
</evidence>
<protein>
    <recommendedName>
        <fullName evidence="3">Lipoprotein</fullName>
    </recommendedName>
</protein>
<dbReference type="PROSITE" id="PS51257">
    <property type="entry name" value="PROKAR_LIPOPROTEIN"/>
    <property type="match status" value="1"/>
</dbReference>
<dbReference type="RefSeq" id="WP_093664920.1">
    <property type="nucleotide sequence ID" value="NZ_FOCF01000003.1"/>
</dbReference>
<dbReference type="AlphaFoldDB" id="A0A1H8C516"/>
<reference evidence="2" key="1">
    <citation type="submission" date="2016-10" db="EMBL/GenBank/DDBJ databases">
        <authorList>
            <person name="Varghese N."/>
            <person name="Submissions S."/>
        </authorList>
    </citation>
    <scope>NUCLEOTIDE SEQUENCE [LARGE SCALE GENOMIC DNA]</scope>
    <source>
        <strain evidence="2">S6-262</strain>
    </source>
</reference>
<keyword evidence="2" id="KW-1185">Reference proteome</keyword>
<organism evidence="1 2">
    <name type="scientific">Sphingomonas gellani</name>
    <dbReference type="NCBI Taxonomy" id="1166340"/>
    <lineage>
        <taxon>Bacteria</taxon>
        <taxon>Pseudomonadati</taxon>
        <taxon>Pseudomonadota</taxon>
        <taxon>Alphaproteobacteria</taxon>
        <taxon>Sphingomonadales</taxon>
        <taxon>Sphingomonadaceae</taxon>
        <taxon>Sphingomonas</taxon>
    </lineage>
</organism>
<gene>
    <name evidence="1" type="ORF">SAMN05192583_1431</name>
</gene>
<dbReference type="STRING" id="1166340.SAMN05192583_1431"/>
<evidence type="ECO:0008006" key="3">
    <source>
        <dbReference type="Google" id="ProtNLM"/>
    </source>
</evidence>